<evidence type="ECO:0008006" key="4">
    <source>
        <dbReference type="Google" id="ProtNLM"/>
    </source>
</evidence>
<protein>
    <recommendedName>
        <fullName evidence="4">Glycosyltransferase RgtA/B/C/D-like domain-containing protein</fullName>
    </recommendedName>
</protein>
<gene>
    <name evidence="2" type="ORF">LZC94_26775</name>
</gene>
<feature type="transmembrane region" description="Helical" evidence="1">
    <location>
        <begin position="16"/>
        <end position="35"/>
    </location>
</feature>
<proteinExistence type="predicted"/>
<feature type="transmembrane region" description="Helical" evidence="1">
    <location>
        <begin position="154"/>
        <end position="175"/>
    </location>
</feature>
<dbReference type="RefSeq" id="WP_394821077.1">
    <property type="nucleotide sequence ID" value="NZ_CP089984.1"/>
</dbReference>
<name>A0ABZ2LRA0_9BACT</name>
<keyword evidence="1" id="KW-0812">Transmembrane</keyword>
<evidence type="ECO:0000313" key="3">
    <source>
        <dbReference type="Proteomes" id="UP001370348"/>
    </source>
</evidence>
<sequence>MTDIRLPKRWTPTARNVLHAAAFFVVSFVLFQIWVHRAFQGHYWGPFLPGFRFGFPAREAAAFGMFPVTEYGWDAQFYYYQSNDVFATHDSVPHSDNPAYRYQRIGVPLAAWLISRALGFSLTPPILYHVVQFACFALGFFFLIRYLRAHGVSVLYAYAWALSAGVVNCLAFGMPDPVGDAMFIIAVVACLEGRLLLYVAATIFLVLVREAYVVFAFGVFVLTAMGRVAFGDRPRWLQALVVGLPGAVFLGWRKYVTLQIGISPSDAAMGGSLLDWPLLGPWKSFAKAWKSEQWGEIVTLPLGVVLLAASTWLIVRHRTKSVWYAVIPYVLLLWGLGTTVWDEYSGYMKAFGTPLIAGIMCLAYTKSRWWRGLLLVTAAHGVAFQYWVKNKAFFQEWAPPPPVEAGAQAHEAALKSVAATLSGPAKSEVWDGFHGIFSRWHIGLRDMIVHVRNDGDEPWHPLPRAGLHAMNVSYHWYDESGKTLLLDGLRNPIAREIPAKAEADVKVAVQVPPPGKYVLRFSMLQEGDSWFYLAGGSSYDVAVEVR</sequence>
<feature type="transmembrane region" description="Helical" evidence="1">
    <location>
        <begin position="322"/>
        <end position="341"/>
    </location>
</feature>
<keyword evidence="3" id="KW-1185">Reference proteome</keyword>
<accession>A0ABZ2LRA0</accession>
<organism evidence="2 3">
    <name type="scientific">Pendulispora albinea</name>
    <dbReference type="NCBI Taxonomy" id="2741071"/>
    <lineage>
        <taxon>Bacteria</taxon>
        <taxon>Pseudomonadati</taxon>
        <taxon>Myxococcota</taxon>
        <taxon>Myxococcia</taxon>
        <taxon>Myxococcales</taxon>
        <taxon>Sorangiineae</taxon>
        <taxon>Pendulisporaceae</taxon>
        <taxon>Pendulispora</taxon>
    </lineage>
</organism>
<reference evidence="2 3" key="1">
    <citation type="submission" date="2021-12" db="EMBL/GenBank/DDBJ databases">
        <title>Discovery of the Pendulisporaceae a myxobacterial family with distinct sporulation behavior and unique specialized metabolism.</title>
        <authorList>
            <person name="Garcia R."/>
            <person name="Popoff A."/>
            <person name="Bader C.D."/>
            <person name="Loehr J."/>
            <person name="Walesch S."/>
            <person name="Walt C."/>
            <person name="Boldt J."/>
            <person name="Bunk B."/>
            <person name="Haeckl F.J.F.P.J."/>
            <person name="Gunesch A.P."/>
            <person name="Birkelbach J."/>
            <person name="Nuebel U."/>
            <person name="Pietschmann T."/>
            <person name="Bach T."/>
            <person name="Mueller R."/>
        </authorList>
    </citation>
    <scope>NUCLEOTIDE SEQUENCE [LARGE SCALE GENOMIC DNA]</scope>
    <source>
        <strain evidence="2 3">MSr11954</strain>
    </source>
</reference>
<feature type="transmembrane region" description="Helical" evidence="1">
    <location>
        <begin position="181"/>
        <end position="205"/>
    </location>
</feature>
<keyword evidence="1" id="KW-1133">Transmembrane helix</keyword>
<feature type="transmembrane region" description="Helical" evidence="1">
    <location>
        <begin position="372"/>
        <end position="388"/>
    </location>
</feature>
<dbReference type="EMBL" id="CP089984">
    <property type="protein sequence ID" value="WXB11457.1"/>
    <property type="molecule type" value="Genomic_DNA"/>
</dbReference>
<evidence type="ECO:0000313" key="2">
    <source>
        <dbReference type="EMBL" id="WXB11457.1"/>
    </source>
</evidence>
<feature type="transmembrane region" description="Helical" evidence="1">
    <location>
        <begin position="126"/>
        <end position="147"/>
    </location>
</feature>
<feature type="transmembrane region" description="Helical" evidence="1">
    <location>
        <begin position="212"/>
        <end position="230"/>
    </location>
</feature>
<keyword evidence="1" id="KW-0472">Membrane</keyword>
<dbReference type="Proteomes" id="UP001370348">
    <property type="component" value="Chromosome"/>
</dbReference>
<evidence type="ECO:0000256" key="1">
    <source>
        <dbReference type="SAM" id="Phobius"/>
    </source>
</evidence>
<feature type="transmembrane region" description="Helical" evidence="1">
    <location>
        <begin position="297"/>
        <end position="315"/>
    </location>
</feature>